<protein>
    <submittedName>
        <fullName evidence="1">Uncharacterized protein</fullName>
    </submittedName>
</protein>
<dbReference type="GO" id="GO:0043937">
    <property type="term" value="P:regulation of sporulation"/>
    <property type="evidence" value="ECO:0007669"/>
    <property type="project" value="InterPro"/>
</dbReference>
<sequence length="78" mass="9734">MNEFSHELEMEILKKNTILNSYCKDYYTNKEKVHNLELELDELLYRYYKLLRHKMIKNEPLLPYFYPMQQKTNYIPPK</sequence>
<dbReference type="Proteomes" id="UP000005435">
    <property type="component" value="Chromosome"/>
</dbReference>
<keyword evidence="2" id="KW-1185">Reference proteome</keyword>
<dbReference type="EMBL" id="CP003065">
    <property type="protein sequence ID" value="AEV69899.1"/>
    <property type="molecule type" value="Genomic_DNA"/>
</dbReference>
<evidence type="ECO:0000313" key="1">
    <source>
        <dbReference type="EMBL" id="AEV69899.1"/>
    </source>
</evidence>
<reference evidence="2" key="1">
    <citation type="submission" date="2011-12" db="EMBL/GenBank/DDBJ databases">
        <title>Complete sequence of Clostridium clariflavum DSM 19732.</title>
        <authorList>
            <consortium name="US DOE Joint Genome Institute"/>
            <person name="Lucas S."/>
            <person name="Han J."/>
            <person name="Lapidus A."/>
            <person name="Cheng J.-F."/>
            <person name="Goodwin L."/>
            <person name="Pitluck S."/>
            <person name="Peters L."/>
            <person name="Teshima H."/>
            <person name="Detter J.C."/>
            <person name="Han C."/>
            <person name="Tapia R."/>
            <person name="Land M."/>
            <person name="Hauser L."/>
            <person name="Kyrpides N."/>
            <person name="Ivanova N."/>
            <person name="Pagani I."/>
            <person name="Kitzmiller T."/>
            <person name="Lynd L."/>
            <person name="Izquierdo J."/>
            <person name="Woyke T."/>
        </authorList>
    </citation>
    <scope>NUCLEOTIDE SEQUENCE [LARGE SCALE GENOMIC DNA]</scope>
    <source>
        <strain evidence="2">DSM 19732 / NBRC 101661 / EBR45</strain>
    </source>
</reference>
<evidence type="ECO:0000313" key="2">
    <source>
        <dbReference type="Proteomes" id="UP000005435"/>
    </source>
</evidence>
<dbReference type="AlphaFoldDB" id="G8LXI1"/>
<gene>
    <name evidence="1" type="ordered locus">Clocl_3401</name>
</gene>
<name>G8LXI1_ACECE</name>
<dbReference type="InterPro" id="IPR037208">
    <property type="entry name" value="Spo0E-like_sf"/>
</dbReference>
<organism evidence="1 2">
    <name type="scientific">Acetivibrio clariflavus (strain DSM 19732 / NBRC 101661 / EBR45)</name>
    <name type="common">Clostridium clariflavum</name>
    <dbReference type="NCBI Taxonomy" id="720554"/>
    <lineage>
        <taxon>Bacteria</taxon>
        <taxon>Bacillati</taxon>
        <taxon>Bacillota</taxon>
        <taxon>Clostridia</taxon>
        <taxon>Eubacteriales</taxon>
        <taxon>Oscillospiraceae</taxon>
        <taxon>Acetivibrio</taxon>
    </lineage>
</organism>
<accession>G8LXI1</accession>
<dbReference type="SUPFAM" id="SSF140500">
    <property type="entry name" value="BAS1536-like"/>
    <property type="match status" value="1"/>
</dbReference>
<dbReference type="HOGENOM" id="CLU_2615745_0_0_9"/>
<proteinExistence type="predicted"/>
<dbReference type="RefSeq" id="WP_014256429.1">
    <property type="nucleotide sequence ID" value="NC_016627.1"/>
</dbReference>
<dbReference type="KEGG" id="ccl:Clocl_3401"/>
<reference evidence="1 2" key="2">
    <citation type="journal article" date="2012" name="Stand. Genomic Sci.">
        <title>Complete Genome Sequence of Clostridium clariflavum DSM 19732.</title>
        <authorList>
            <person name="Izquierdo J.A."/>
            <person name="Goodwin L."/>
            <person name="Davenport K.W."/>
            <person name="Teshima H."/>
            <person name="Bruce D."/>
            <person name="Detter C."/>
            <person name="Tapia R."/>
            <person name="Han S."/>
            <person name="Land M."/>
            <person name="Hauser L."/>
            <person name="Jeffries C.D."/>
            <person name="Han J."/>
            <person name="Pitluck S."/>
            <person name="Nolan M."/>
            <person name="Chen A."/>
            <person name="Huntemann M."/>
            <person name="Mavromatis K."/>
            <person name="Mikhailova N."/>
            <person name="Liolios K."/>
            <person name="Woyke T."/>
            <person name="Lynd L.R."/>
        </authorList>
    </citation>
    <scope>NUCLEOTIDE SEQUENCE [LARGE SCALE GENOMIC DNA]</scope>
    <source>
        <strain evidence="2">DSM 19732 / NBRC 101661 / EBR45</strain>
    </source>
</reference>